<feature type="region of interest" description="Disordered" evidence="1">
    <location>
        <begin position="210"/>
        <end position="240"/>
    </location>
</feature>
<keyword evidence="4" id="KW-1185">Reference proteome</keyword>
<evidence type="ECO:0000256" key="1">
    <source>
        <dbReference type="SAM" id="MobiDB-lite"/>
    </source>
</evidence>
<dbReference type="InterPro" id="IPR045336">
    <property type="entry name" value="MmgE_PrpD_N"/>
</dbReference>
<dbReference type="InterPro" id="IPR036148">
    <property type="entry name" value="MmgE/PrpD_sf"/>
</dbReference>
<dbReference type="GO" id="GO:0016829">
    <property type="term" value="F:lyase activity"/>
    <property type="evidence" value="ECO:0007669"/>
    <property type="project" value="InterPro"/>
</dbReference>
<name>A0A931DHV8_9ACTN</name>
<proteinExistence type="predicted"/>
<protein>
    <recommendedName>
        <fullName evidence="2">MmgE/PrpD N-terminal domain-containing protein</fullName>
    </recommendedName>
</protein>
<dbReference type="Gene3D" id="1.10.4100.10">
    <property type="entry name" value="2-methylcitrate dehydratase PrpD"/>
    <property type="match status" value="1"/>
</dbReference>
<dbReference type="AlphaFoldDB" id="A0A931DHV8"/>
<dbReference type="InterPro" id="IPR042183">
    <property type="entry name" value="MmgE/PrpD_sf_1"/>
</dbReference>
<reference evidence="3" key="1">
    <citation type="submission" date="2020-11" db="EMBL/GenBank/DDBJ databases">
        <title>Sequencing the genomes of 1000 actinobacteria strains.</title>
        <authorList>
            <person name="Klenk H.-P."/>
        </authorList>
    </citation>
    <scope>NUCLEOTIDE SEQUENCE</scope>
    <source>
        <strain evidence="3">DSM 43175</strain>
    </source>
</reference>
<feature type="compositionally biased region" description="Low complexity" evidence="1">
    <location>
        <begin position="231"/>
        <end position="240"/>
    </location>
</feature>
<accession>A0A931DHV8</accession>
<gene>
    <name evidence="3" type="ORF">IW256_005582</name>
</gene>
<dbReference type="RefSeq" id="WP_197013772.1">
    <property type="nucleotide sequence ID" value="NZ_BAABES010000019.1"/>
</dbReference>
<feature type="compositionally biased region" description="Gly residues" evidence="1">
    <location>
        <begin position="221"/>
        <end position="230"/>
    </location>
</feature>
<sequence length="254" mass="24950">MTTTVRMGRFAAEAAAPPEAVEAAAAWCEALPALAAAAREDPVTATAYWVACAALHHADTTEAGRDRVTEAFAAGLELALRVRGSLDGRVAGGWDPVCAAVLVGAAAATARSDGLDGETVTRALGIAATQASGLAVLAPTLLGTFQRGRAALNGRQAAALARAGMTAPATGLEGRRGLYALLAPGTDAAPAADRLGDRWLVAGLGAPPLATAPSGTAGPDGATGPGGTTGPDGATGAPADAWTDALWHATEALS</sequence>
<comment type="caution">
    <text evidence="3">The sequence shown here is derived from an EMBL/GenBank/DDBJ whole genome shotgun (WGS) entry which is preliminary data.</text>
</comment>
<organism evidence="3 4">
    <name type="scientific">Actinomadura viridis</name>
    <dbReference type="NCBI Taxonomy" id="58110"/>
    <lineage>
        <taxon>Bacteria</taxon>
        <taxon>Bacillati</taxon>
        <taxon>Actinomycetota</taxon>
        <taxon>Actinomycetes</taxon>
        <taxon>Streptosporangiales</taxon>
        <taxon>Thermomonosporaceae</taxon>
        <taxon>Actinomadura</taxon>
    </lineage>
</organism>
<dbReference type="SUPFAM" id="SSF103378">
    <property type="entry name" value="2-methylcitrate dehydratase PrpD"/>
    <property type="match status" value="1"/>
</dbReference>
<dbReference type="Proteomes" id="UP000614047">
    <property type="component" value="Unassembled WGS sequence"/>
</dbReference>
<feature type="compositionally biased region" description="Low complexity" evidence="1">
    <location>
        <begin position="210"/>
        <end position="220"/>
    </location>
</feature>
<feature type="domain" description="MmgE/PrpD N-terminal" evidence="2">
    <location>
        <begin position="50"/>
        <end position="188"/>
    </location>
</feature>
<dbReference type="Pfam" id="PF03972">
    <property type="entry name" value="MmgE_PrpD_N"/>
    <property type="match status" value="1"/>
</dbReference>
<evidence type="ECO:0000259" key="2">
    <source>
        <dbReference type="Pfam" id="PF03972"/>
    </source>
</evidence>
<evidence type="ECO:0000313" key="3">
    <source>
        <dbReference type="EMBL" id="MBG6091469.1"/>
    </source>
</evidence>
<dbReference type="EMBL" id="JADOUA010000001">
    <property type="protein sequence ID" value="MBG6091469.1"/>
    <property type="molecule type" value="Genomic_DNA"/>
</dbReference>
<evidence type="ECO:0000313" key="4">
    <source>
        <dbReference type="Proteomes" id="UP000614047"/>
    </source>
</evidence>